<dbReference type="PANTHER" id="PTHR38596:SF1">
    <property type="entry name" value="UPF0114 PROTEIN YQHA"/>
    <property type="match status" value="1"/>
</dbReference>
<gene>
    <name evidence="8" type="ORF">EV696_110101</name>
</gene>
<dbReference type="HAMAP" id="MF_00143">
    <property type="entry name" value="UPF0114"/>
    <property type="match status" value="1"/>
</dbReference>
<keyword evidence="4 7" id="KW-0812">Transmembrane</keyword>
<evidence type="ECO:0000256" key="2">
    <source>
        <dbReference type="ARBA" id="ARBA00005774"/>
    </source>
</evidence>
<protein>
    <recommendedName>
        <fullName evidence="7">UPF0114 protein EV696_110101</fullName>
    </recommendedName>
</protein>
<dbReference type="NCBIfam" id="TIGR00645">
    <property type="entry name" value="HI0507"/>
    <property type="match status" value="1"/>
</dbReference>
<feature type="transmembrane region" description="Helical" evidence="7">
    <location>
        <begin position="15"/>
        <end position="35"/>
    </location>
</feature>
<proteinExistence type="inferred from homology"/>
<accession>A0A4R6UPC7</accession>
<dbReference type="EMBL" id="SNYM01000010">
    <property type="protein sequence ID" value="TDQ47509.1"/>
    <property type="molecule type" value="Genomic_DNA"/>
</dbReference>
<keyword evidence="6 7" id="KW-0472">Membrane</keyword>
<evidence type="ECO:0000256" key="1">
    <source>
        <dbReference type="ARBA" id="ARBA00004651"/>
    </source>
</evidence>
<evidence type="ECO:0000256" key="6">
    <source>
        <dbReference type="ARBA" id="ARBA00023136"/>
    </source>
</evidence>
<feature type="transmembrane region" description="Helical" evidence="7">
    <location>
        <begin position="56"/>
        <end position="78"/>
    </location>
</feature>
<sequence>MERVIERMMYASRWVLAPIYIGLVLALMALGIKFFQEVFHLLPRLFAEKPIGEGDLILVVLALVDMALVGGLLVMVMFSGYENFVSKLDVQGAEKLDWMGKLDANTLKQKVAASIVAISSIHLLQKFIGVDKLYGSNCAEKPEKMSECLRMAENANEMLMWYVIIHMTFVLSAFMMGMLDKKTKSAT</sequence>
<evidence type="ECO:0000256" key="5">
    <source>
        <dbReference type="ARBA" id="ARBA00022989"/>
    </source>
</evidence>
<keyword evidence="9" id="KW-1185">Reference proteome</keyword>
<evidence type="ECO:0000256" key="3">
    <source>
        <dbReference type="ARBA" id="ARBA00022475"/>
    </source>
</evidence>
<evidence type="ECO:0000313" key="8">
    <source>
        <dbReference type="EMBL" id="TDQ47509.1"/>
    </source>
</evidence>
<dbReference type="InterPro" id="IPR020761">
    <property type="entry name" value="UPF0114_bac"/>
</dbReference>
<comment type="similarity">
    <text evidence="2 7">Belongs to the UPF0114 family.</text>
</comment>
<dbReference type="PANTHER" id="PTHR38596">
    <property type="entry name" value="UPF0114 PROTEIN YQHA"/>
    <property type="match status" value="1"/>
</dbReference>
<evidence type="ECO:0000313" key="9">
    <source>
        <dbReference type="Proteomes" id="UP000295375"/>
    </source>
</evidence>
<dbReference type="AlphaFoldDB" id="A0A4R6UPC7"/>
<dbReference type="Proteomes" id="UP000295375">
    <property type="component" value="Unassembled WGS sequence"/>
</dbReference>
<comment type="caution">
    <text evidence="8">The sequence shown here is derived from an EMBL/GenBank/DDBJ whole genome shotgun (WGS) entry which is preliminary data.</text>
</comment>
<dbReference type="RefSeq" id="WP_133591176.1">
    <property type="nucleotide sequence ID" value="NZ_CP037953.1"/>
</dbReference>
<organism evidence="8 9">
    <name type="scientific">Permianibacter aggregans</name>
    <dbReference type="NCBI Taxonomy" id="1510150"/>
    <lineage>
        <taxon>Bacteria</taxon>
        <taxon>Pseudomonadati</taxon>
        <taxon>Pseudomonadota</taxon>
        <taxon>Gammaproteobacteria</taxon>
        <taxon>Pseudomonadales</taxon>
        <taxon>Pseudomonadaceae</taxon>
        <taxon>Permianibacter</taxon>
    </lineage>
</organism>
<keyword evidence="3 7" id="KW-1003">Cell membrane</keyword>
<dbReference type="InterPro" id="IPR005134">
    <property type="entry name" value="UPF0114"/>
</dbReference>
<dbReference type="Pfam" id="PF03350">
    <property type="entry name" value="UPF0114"/>
    <property type="match status" value="1"/>
</dbReference>
<evidence type="ECO:0000256" key="7">
    <source>
        <dbReference type="HAMAP-Rule" id="MF_00143"/>
    </source>
</evidence>
<keyword evidence="5 7" id="KW-1133">Transmembrane helix</keyword>
<reference evidence="8 9" key="1">
    <citation type="submission" date="2019-03" db="EMBL/GenBank/DDBJ databases">
        <title>Genomic Encyclopedia of Type Strains, Phase IV (KMG-IV): sequencing the most valuable type-strain genomes for metagenomic binning, comparative biology and taxonomic classification.</title>
        <authorList>
            <person name="Goeker M."/>
        </authorList>
    </citation>
    <scope>NUCLEOTIDE SEQUENCE [LARGE SCALE GENOMIC DNA]</scope>
    <source>
        <strain evidence="8 9">DSM 103792</strain>
    </source>
</reference>
<dbReference type="OrthoDB" id="9783569at2"/>
<dbReference type="GO" id="GO:0005886">
    <property type="term" value="C:plasma membrane"/>
    <property type="evidence" value="ECO:0007669"/>
    <property type="project" value="UniProtKB-SubCell"/>
</dbReference>
<name>A0A4R6UPC7_9GAMM</name>
<comment type="subcellular location">
    <subcellularLocation>
        <location evidence="1 7">Cell membrane</location>
        <topology evidence="1 7">Multi-pass membrane protein</topology>
    </subcellularLocation>
</comment>
<feature type="transmembrane region" description="Helical" evidence="7">
    <location>
        <begin position="159"/>
        <end position="179"/>
    </location>
</feature>
<evidence type="ECO:0000256" key="4">
    <source>
        <dbReference type="ARBA" id="ARBA00022692"/>
    </source>
</evidence>